<feature type="transmembrane region" description="Helical" evidence="2">
    <location>
        <begin position="226"/>
        <end position="253"/>
    </location>
</feature>
<evidence type="ECO:0000256" key="1">
    <source>
        <dbReference type="SAM" id="MobiDB-lite"/>
    </source>
</evidence>
<feature type="transmembrane region" description="Helical" evidence="2">
    <location>
        <begin position="137"/>
        <end position="158"/>
    </location>
</feature>
<organism evidence="3 4">
    <name type="scientific">Parafrankia soli</name>
    <dbReference type="NCBI Taxonomy" id="2599596"/>
    <lineage>
        <taxon>Bacteria</taxon>
        <taxon>Bacillati</taxon>
        <taxon>Actinomycetota</taxon>
        <taxon>Actinomycetes</taxon>
        <taxon>Frankiales</taxon>
        <taxon>Frankiaceae</taxon>
        <taxon>Parafrankia</taxon>
    </lineage>
</organism>
<name>A0A1S1PES3_9ACTN</name>
<accession>A0A1S1PES3</accession>
<evidence type="ECO:0000313" key="3">
    <source>
        <dbReference type="EMBL" id="OHV21418.1"/>
    </source>
</evidence>
<feature type="transmembrane region" description="Helical" evidence="2">
    <location>
        <begin position="196"/>
        <end position="214"/>
    </location>
</feature>
<gene>
    <name evidence="3" type="ORF">BBK14_26695</name>
</gene>
<feature type="transmembrane region" description="Helical" evidence="2">
    <location>
        <begin position="165"/>
        <end position="184"/>
    </location>
</feature>
<evidence type="ECO:0000313" key="4">
    <source>
        <dbReference type="Proteomes" id="UP000179769"/>
    </source>
</evidence>
<reference evidence="4" key="1">
    <citation type="submission" date="2016-07" db="EMBL/GenBank/DDBJ databases">
        <title>Frankia sp. NRRL B-16219 Genome sequencing.</title>
        <authorList>
            <person name="Ghodhbane-Gtari F."/>
            <person name="Swanson E."/>
            <person name="Gueddou A."/>
            <person name="Louati M."/>
            <person name="Nouioui I."/>
            <person name="Hezbri K."/>
            <person name="Abebe-Akele F."/>
            <person name="Simpson S."/>
            <person name="Morris K."/>
            <person name="Thomas K."/>
            <person name="Gtari M."/>
            <person name="Tisa L.S."/>
        </authorList>
    </citation>
    <scope>NUCLEOTIDE SEQUENCE [LARGE SCALE GENOMIC DNA]</scope>
    <source>
        <strain evidence="4">NRRL B-16219</strain>
    </source>
</reference>
<keyword evidence="4" id="KW-1185">Reference proteome</keyword>
<feature type="region of interest" description="Disordered" evidence="1">
    <location>
        <begin position="1"/>
        <end position="21"/>
    </location>
</feature>
<proteinExistence type="predicted"/>
<keyword evidence="2" id="KW-0812">Transmembrane</keyword>
<keyword evidence="2" id="KW-1133">Transmembrane helix</keyword>
<feature type="transmembrane region" description="Helical" evidence="2">
    <location>
        <begin position="329"/>
        <end position="349"/>
    </location>
</feature>
<comment type="caution">
    <text evidence="3">The sequence shown here is derived from an EMBL/GenBank/DDBJ whole genome shotgun (WGS) entry which is preliminary data.</text>
</comment>
<sequence>MPGGADQPPGAQWPGGAEPPGSETAYRRLLLCYPRRWREARGEELLGTLLDGAEAAGRTRPSRAEAVDLVVHGLATRCAVGVGVLPAGVRGATAALALAVGAGLSAVCLVMAERQPAVDQRLAAWPTVAHPWTDRGLGPFLTTGPLVFVPWLVALAAAVAGRRRIMLVALVVTYPATGAVLALGRHTDLLRPPLSLLLVLAVLAVPALAGAAATRAPGRPGAGPRGLVAATGAVLGWAALLGAFGYQFGFWTAPGGGFLSTVRLSSTGYWSSSFYGSLAETVPQGLLAGGLLGVIAGVRRPGWVAAVFACGDVLCVLPVLRAWVDHWTFYQRVTQIALTLAVLLSAGLVDAWRAQRILSTKGPAGPAGVPPTLI</sequence>
<dbReference type="Proteomes" id="UP000179769">
    <property type="component" value="Unassembled WGS sequence"/>
</dbReference>
<evidence type="ECO:0000256" key="2">
    <source>
        <dbReference type="SAM" id="Phobius"/>
    </source>
</evidence>
<feature type="transmembrane region" description="Helical" evidence="2">
    <location>
        <begin position="273"/>
        <end position="296"/>
    </location>
</feature>
<dbReference type="AlphaFoldDB" id="A0A1S1PES3"/>
<protein>
    <submittedName>
        <fullName evidence="3">Uncharacterized protein</fullName>
    </submittedName>
</protein>
<dbReference type="OrthoDB" id="3268054at2"/>
<dbReference type="EMBL" id="MAXA01000254">
    <property type="protein sequence ID" value="OHV21418.1"/>
    <property type="molecule type" value="Genomic_DNA"/>
</dbReference>
<keyword evidence="2" id="KW-0472">Membrane</keyword>
<feature type="transmembrane region" description="Helical" evidence="2">
    <location>
        <begin position="303"/>
        <end position="323"/>
    </location>
</feature>